<dbReference type="EMBL" id="JACCCV010000002">
    <property type="protein sequence ID" value="NYF53581.1"/>
    <property type="molecule type" value="Genomic_DNA"/>
</dbReference>
<dbReference type="AlphaFoldDB" id="A0A7Y9NQ97"/>
<protein>
    <submittedName>
        <fullName evidence="2">Uncharacterized protein</fullName>
    </submittedName>
</protein>
<proteinExistence type="predicted"/>
<dbReference type="Proteomes" id="UP000534186">
    <property type="component" value="Unassembled WGS sequence"/>
</dbReference>
<evidence type="ECO:0000313" key="2">
    <source>
        <dbReference type="EMBL" id="NYF53581.1"/>
    </source>
</evidence>
<evidence type="ECO:0000313" key="3">
    <source>
        <dbReference type="Proteomes" id="UP000534186"/>
    </source>
</evidence>
<gene>
    <name evidence="2" type="ORF">HDF12_003980</name>
</gene>
<sequence>MEKTPGALSKDLPFGGFREVSLDDAHTADGFAEATGDLGADTGAFTEDRSRNPKCLFEKPCENDQNAEREDRHENANANENDERDNPCENATDKVYEPCPNEILNSFHIGHDASDQDSSTINIEERDGQMADMLLDPNAQICDKTLARSGKLLRKGVSGDALDEGSKGYSTYDQGQPFELLLVHYVIDKVTRRNGNS</sequence>
<name>A0A7Y9NQ97_9BACT</name>
<feature type="region of interest" description="Disordered" evidence="1">
    <location>
        <begin position="32"/>
        <end position="91"/>
    </location>
</feature>
<feature type="compositionally biased region" description="Basic and acidic residues" evidence="1">
    <location>
        <begin position="46"/>
        <end position="75"/>
    </location>
</feature>
<accession>A0A7Y9NQ97</accession>
<comment type="caution">
    <text evidence="2">The sequence shown here is derived from an EMBL/GenBank/DDBJ whole genome shotgun (WGS) entry which is preliminary data.</text>
</comment>
<organism evidence="2 3">
    <name type="scientific">Tunturiibacter lichenicola</name>
    <dbReference type="NCBI Taxonomy" id="2051959"/>
    <lineage>
        <taxon>Bacteria</taxon>
        <taxon>Pseudomonadati</taxon>
        <taxon>Acidobacteriota</taxon>
        <taxon>Terriglobia</taxon>
        <taxon>Terriglobales</taxon>
        <taxon>Acidobacteriaceae</taxon>
        <taxon>Tunturiibacter</taxon>
    </lineage>
</organism>
<reference evidence="2 3" key="1">
    <citation type="submission" date="2020-07" db="EMBL/GenBank/DDBJ databases">
        <title>Genomic Encyclopedia of Type Strains, Phase IV (KMG-V): Genome sequencing to study the core and pangenomes of soil and plant-associated prokaryotes.</title>
        <authorList>
            <person name="Whitman W."/>
        </authorList>
    </citation>
    <scope>NUCLEOTIDE SEQUENCE [LARGE SCALE GENOMIC DNA]</scope>
    <source>
        <strain evidence="2 3">M8UP30</strain>
    </source>
</reference>
<evidence type="ECO:0000256" key="1">
    <source>
        <dbReference type="SAM" id="MobiDB-lite"/>
    </source>
</evidence>